<comment type="caution">
    <text evidence="2">The sequence shown here is derived from an EMBL/GenBank/DDBJ whole genome shotgun (WGS) entry which is preliminary data.</text>
</comment>
<name>A0A5B7D0F9_PORTR</name>
<accession>A0A5B7D0F9</accession>
<keyword evidence="3" id="KW-1185">Reference proteome</keyword>
<evidence type="ECO:0000313" key="2">
    <source>
        <dbReference type="EMBL" id="MPC14785.1"/>
    </source>
</evidence>
<gene>
    <name evidence="2" type="ORF">E2C01_007559</name>
</gene>
<dbReference type="Proteomes" id="UP000324222">
    <property type="component" value="Unassembled WGS sequence"/>
</dbReference>
<sequence length="210" mass="22442">MGGGVRAWRVWLAGLSSCWAAGVGSVRQVLFLCRLIRRDVPCSSGRAHAGLPTRQGSSGQQVHKLNVPNKRRPRAEARYGLAVLPGGAAAIEGLSLKYSGGGLSRAALWEGRDAAASTLIRGDEEASCYLRVKGEMKPFHRCVNSLAAKVSAASRQGGMRSGVTQEAHQASTAEEREWRRRRGHTALPRDGQRVEGRGRAYGGAGIKGED</sequence>
<dbReference type="EMBL" id="VSRR010000379">
    <property type="protein sequence ID" value="MPC14785.1"/>
    <property type="molecule type" value="Genomic_DNA"/>
</dbReference>
<organism evidence="2 3">
    <name type="scientific">Portunus trituberculatus</name>
    <name type="common">Swimming crab</name>
    <name type="synonym">Neptunus trituberculatus</name>
    <dbReference type="NCBI Taxonomy" id="210409"/>
    <lineage>
        <taxon>Eukaryota</taxon>
        <taxon>Metazoa</taxon>
        <taxon>Ecdysozoa</taxon>
        <taxon>Arthropoda</taxon>
        <taxon>Crustacea</taxon>
        <taxon>Multicrustacea</taxon>
        <taxon>Malacostraca</taxon>
        <taxon>Eumalacostraca</taxon>
        <taxon>Eucarida</taxon>
        <taxon>Decapoda</taxon>
        <taxon>Pleocyemata</taxon>
        <taxon>Brachyura</taxon>
        <taxon>Eubrachyura</taxon>
        <taxon>Portunoidea</taxon>
        <taxon>Portunidae</taxon>
        <taxon>Portuninae</taxon>
        <taxon>Portunus</taxon>
    </lineage>
</organism>
<feature type="compositionally biased region" description="Polar residues" evidence="1">
    <location>
        <begin position="162"/>
        <end position="172"/>
    </location>
</feature>
<dbReference type="AlphaFoldDB" id="A0A5B7D0F9"/>
<feature type="region of interest" description="Disordered" evidence="1">
    <location>
        <begin position="154"/>
        <end position="210"/>
    </location>
</feature>
<evidence type="ECO:0000256" key="1">
    <source>
        <dbReference type="SAM" id="MobiDB-lite"/>
    </source>
</evidence>
<proteinExistence type="predicted"/>
<evidence type="ECO:0000313" key="3">
    <source>
        <dbReference type="Proteomes" id="UP000324222"/>
    </source>
</evidence>
<protein>
    <submittedName>
        <fullName evidence="2">Uncharacterized protein</fullName>
    </submittedName>
</protein>
<feature type="compositionally biased region" description="Gly residues" evidence="1">
    <location>
        <begin position="199"/>
        <end position="210"/>
    </location>
</feature>
<reference evidence="2 3" key="1">
    <citation type="submission" date="2019-05" db="EMBL/GenBank/DDBJ databases">
        <title>Another draft genome of Portunus trituberculatus and its Hox gene families provides insights of decapod evolution.</title>
        <authorList>
            <person name="Jeong J.-H."/>
            <person name="Song I."/>
            <person name="Kim S."/>
            <person name="Choi T."/>
            <person name="Kim D."/>
            <person name="Ryu S."/>
            <person name="Kim W."/>
        </authorList>
    </citation>
    <scope>NUCLEOTIDE SEQUENCE [LARGE SCALE GENOMIC DNA]</scope>
    <source>
        <tissue evidence="2">Muscle</tissue>
    </source>
</reference>